<gene>
    <name evidence="6 9" type="primary">ade</name>
    <name evidence="9" type="ORF">SUTMEG_09040</name>
</gene>
<comment type="similarity">
    <text evidence="1 6">Belongs to the metallo-dependent hydrolases superfamily. Adenine deaminase family.</text>
</comment>
<dbReference type="AlphaFoldDB" id="A0A2Z6I958"/>
<dbReference type="Pfam" id="PF01979">
    <property type="entry name" value="Amidohydro_1"/>
    <property type="match status" value="1"/>
</dbReference>
<comment type="catalytic activity">
    <reaction evidence="5 6">
        <text>adenine + H2O + H(+) = hypoxanthine + NH4(+)</text>
        <dbReference type="Rhea" id="RHEA:23688"/>
        <dbReference type="ChEBI" id="CHEBI:15377"/>
        <dbReference type="ChEBI" id="CHEBI:15378"/>
        <dbReference type="ChEBI" id="CHEBI:16708"/>
        <dbReference type="ChEBI" id="CHEBI:17368"/>
        <dbReference type="ChEBI" id="CHEBI:28938"/>
        <dbReference type="EC" id="3.5.4.2"/>
    </reaction>
</comment>
<keyword evidence="4 6" id="KW-0464">Manganese</keyword>
<evidence type="ECO:0000256" key="3">
    <source>
        <dbReference type="ARBA" id="ARBA00022801"/>
    </source>
</evidence>
<evidence type="ECO:0000259" key="8">
    <source>
        <dbReference type="Pfam" id="PF13382"/>
    </source>
</evidence>
<evidence type="ECO:0000256" key="4">
    <source>
        <dbReference type="ARBA" id="ARBA00023211"/>
    </source>
</evidence>
<dbReference type="HAMAP" id="MF_01518">
    <property type="entry name" value="Adenine_deamin"/>
    <property type="match status" value="1"/>
</dbReference>
<proteinExistence type="inferred from homology"/>
<dbReference type="SUPFAM" id="SSF51338">
    <property type="entry name" value="Composite domain of metallo-dependent hydrolases"/>
    <property type="match status" value="1"/>
</dbReference>
<dbReference type="EC" id="3.5.4.2" evidence="2 6"/>
<accession>A0A2Z6I958</accession>
<evidence type="ECO:0000256" key="6">
    <source>
        <dbReference type="HAMAP-Rule" id="MF_01518"/>
    </source>
</evidence>
<protein>
    <recommendedName>
        <fullName evidence="2 6">Adenine deaminase</fullName>
        <shortName evidence="6">Adenase</shortName>
        <shortName evidence="6">Adenine aminase</shortName>
        <ecNumber evidence="2 6">3.5.4.2</ecNumber>
    </recommendedName>
</protein>
<name>A0A2Z6I958_9BURK</name>
<keyword evidence="3 6" id="KW-0378">Hydrolase</keyword>
<evidence type="ECO:0000256" key="5">
    <source>
        <dbReference type="ARBA" id="ARBA00047720"/>
    </source>
</evidence>
<dbReference type="GO" id="GO:0000034">
    <property type="term" value="F:adenine deaminase activity"/>
    <property type="evidence" value="ECO:0007669"/>
    <property type="project" value="UniProtKB-UniRule"/>
</dbReference>
<dbReference type="SUPFAM" id="SSF51556">
    <property type="entry name" value="Metallo-dependent hydrolases"/>
    <property type="match status" value="1"/>
</dbReference>
<feature type="domain" description="Amidohydrolase-related" evidence="7">
    <location>
        <begin position="81"/>
        <end position="362"/>
    </location>
</feature>
<evidence type="ECO:0000256" key="2">
    <source>
        <dbReference type="ARBA" id="ARBA00012782"/>
    </source>
</evidence>
<dbReference type="InterPro" id="IPR026912">
    <property type="entry name" value="Adenine_deam_C"/>
</dbReference>
<evidence type="ECO:0000313" key="9">
    <source>
        <dbReference type="EMBL" id="BBF23013.1"/>
    </source>
</evidence>
<dbReference type="PANTHER" id="PTHR11113">
    <property type="entry name" value="N-ACETYLGLUCOSAMINE-6-PHOSPHATE DEACETYLASE"/>
    <property type="match status" value="1"/>
</dbReference>
<dbReference type="CDD" id="cd01295">
    <property type="entry name" value="AdeC"/>
    <property type="match status" value="1"/>
</dbReference>
<comment type="cofactor">
    <cofactor evidence="6">
        <name>Mn(2+)</name>
        <dbReference type="ChEBI" id="CHEBI:29035"/>
    </cofactor>
</comment>
<dbReference type="Pfam" id="PF13382">
    <property type="entry name" value="Adenine_deam_C"/>
    <property type="match status" value="1"/>
</dbReference>
<dbReference type="GO" id="GO:0006146">
    <property type="term" value="P:adenine catabolic process"/>
    <property type="evidence" value="ECO:0007669"/>
    <property type="project" value="InterPro"/>
</dbReference>
<evidence type="ECO:0000259" key="7">
    <source>
        <dbReference type="Pfam" id="PF01979"/>
    </source>
</evidence>
<dbReference type="NCBIfam" id="TIGR01178">
    <property type="entry name" value="ade"/>
    <property type="match status" value="1"/>
</dbReference>
<keyword evidence="10" id="KW-1185">Reference proteome</keyword>
<dbReference type="Gene3D" id="2.30.40.10">
    <property type="entry name" value="Urease, subunit C, domain 1"/>
    <property type="match status" value="1"/>
</dbReference>
<organism evidence="9 10">
    <name type="scientific">Sutterella megalosphaeroides</name>
    <dbReference type="NCBI Taxonomy" id="2494234"/>
    <lineage>
        <taxon>Bacteria</taxon>
        <taxon>Pseudomonadati</taxon>
        <taxon>Pseudomonadota</taxon>
        <taxon>Betaproteobacteria</taxon>
        <taxon>Burkholderiales</taxon>
        <taxon>Sutterellaceae</taxon>
        <taxon>Sutterella</taxon>
    </lineage>
</organism>
<dbReference type="InterPro" id="IPR006680">
    <property type="entry name" value="Amidohydro-rel"/>
</dbReference>
<feature type="domain" description="Adenine deaminase C-terminal" evidence="8">
    <location>
        <begin position="416"/>
        <end position="585"/>
    </location>
</feature>
<dbReference type="InterPro" id="IPR032466">
    <property type="entry name" value="Metal_Hydrolase"/>
</dbReference>
<dbReference type="Gene3D" id="3.20.20.140">
    <property type="entry name" value="Metal-dependent hydrolases"/>
    <property type="match status" value="1"/>
</dbReference>
<dbReference type="RefSeq" id="WP_120176665.1">
    <property type="nucleotide sequence ID" value="NZ_AP018786.1"/>
</dbReference>
<evidence type="ECO:0000256" key="1">
    <source>
        <dbReference type="ARBA" id="ARBA00006773"/>
    </source>
</evidence>
<dbReference type="KEGG" id="sutt:SUTMEG_09040"/>
<dbReference type="PANTHER" id="PTHR11113:SF2">
    <property type="entry name" value="ADENINE DEAMINASE"/>
    <property type="match status" value="1"/>
</dbReference>
<evidence type="ECO:0000313" key="10">
    <source>
        <dbReference type="Proteomes" id="UP000271003"/>
    </source>
</evidence>
<dbReference type="Proteomes" id="UP000271003">
    <property type="component" value="Chromosome"/>
</dbReference>
<dbReference type="EMBL" id="AP018786">
    <property type="protein sequence ID" value="BBF23013.1"/>
    <property type="molecule type" value="Genomic_DNA"/>
</dbReference>
<dbReference type="InterPro" id="IPR006679">
    <property type="entry name" value="Adenine_deam"/>
</dbReference>
<dbReference type="OrthoDB" id="9782972at2"/>
<dbReference type="InterPro" id="IPR011059">
    <property type="entry name" value="Metal-dep_hydrolase_composite"/>
</dbReference>
<reference evidence="9 10" key="1">
    <citation type="journal article" date="2018" name="Int. J. Syst. Evol. Microbiol.">
        <title>Mesosutterella multiformis gen. nov., sp. nov., a member of the family Sutterellaceae and Sutterella megalosphaeroides sp. nov., isolated from human faeces.</title>
        <authorList>
            <person name="Sakamoto M."/>
            <person name="Ikeyama N."/>
            <person name="Kunihiro T."/>
            <person name="Iino T."/>
            <person name="Yuki M."/>
            <person name="Ohkuma M."/>
        </authorList>
    </citation>
    <scope>NUCLEOTIDE SEQUENCE [LARGE SCALE GENOMIC DNA]</scope>
    <source>
        <strain evidence="9 10">6FBBBH3</strain>
    </source>
</reference>
<sequence length="597" mass="63713">MLQSTQSALRAVTREQLERRLDAATHRTPAEVRFTNGTVADVFSGTFLTDVDVLVTDGVVVDCVPTGSAEALETVDLEGGILLPGFIDAHVHIESSMLVPERFAELVLPHGTAVVIADPHEIANVLGTEGIRYMLEASEGLPLDIRFMLPSCVPATPFEHAGATLDAEALRPFYAHPRVLGLGEVMNVPGVLGKDPDLLQKLLDARTLARPIDGHAPGVLREALSACVVAGITSDHECSTLEEMRESIRRGMCVMIRQGSAAKNLPELIRGVTPENAHMCMFCNDDANPADIALEGHMEKHLRMAVAAGVPAMTAVRMATINAANRFGLTESGAVAPGRRADFAVVDDLTNFRVRATYHGGRLTSRDGKLSAPLRAPLRPEGVLSRVRTGRVDADTFAVDVPSGRARVIGLVPHEILTTARELTVRTEAGKFNAALNPGLVKVAVLERHHALGTVGTGILSGYVEADAFMPGAVATTIAHDSHNIVVAGGSDADMHAAVERLREIGGGMTVVKDGRVLAELALPCAGLMSFETGESIAAELEHVYRVARETFRIRDAVEPVMTLAFLALPVIPALRVTDEGLFDVLGWKHVAVDAER</sequence>